<accession>A0A8J7Z6M0</accession>
<protein>
    <submittedName>
        <fullName evidence="1">Uncharacterized protein</fullName>
    </submittedName>
</protein>
<gene>
    <name evidence="1" type="ORF">GS601_17840</name>
</gene>
<comment type="caution">
    <text evidence="1">The sequence shown here is derived from an EMBL/GenBank/DDBJ whole genome shotgun (WGS) entry which is preliminary data.</text>
</comment>
<evidence type="ECO:0000313" key="1">
    <source>
        <dbReference type="EMBL" id="NDJ19126.1"/>
    </source>
</evidence>
<dbReference type="RefSeq" id="WP_162424653.1">
    <property type="nucleotide sequence ID" value="NZ_WVIE01000025.1"/>
</dbReference>
<organism evidence="1 2">
    <name type="scientific">Myxacorys almedinensis A</name>
    <dbReference type="NCBI Taxonomy" id="2690445"/>
    <lineage>
        <taxon>Bacteria</taxon>
        <taxon>Bacillati</taxon>
        <taxon>Cyanobacteriota</taxon>
        <taxon>Cyanophyceae</taxon>
        <taxon>Leptolyngbyales</taxon>
        <taxon>Leptolyngbyaceae</taxon>
        <taxon>Myxacorys</taxon>
        <taxon>Myxacorys almedinensis</taxon>
    </lineage>
</organism>
<name>A0A8J7Z6M0_9CYAN</name>
<sequence>MNTLHFAISNVILSLGLLSALGLPGQALETVKTAQQGSVRAELSYQKPEKDFLQYSKIRLKISRSGQTVFDQPSKADEYDRPWIDITDGSTEFAESGFKVQDLDGDQEPEIITDFFTGGAHCCTYSLIYRYDAAKKTYVQTDHFWGDVGYRLQDVDGNGTIEFRSANPGFAYAFASFAGSAFPIQIWRYDRGNMIDETRRYPKQVYADAYQKWQFYVNAGEEDGEVKGLLAAYMADKYLLNQQEDGWKRLRATYKGRDRNQFFTELSAFLRETGYVVK</sequence>
<keyword evidence="2" id="KW-1185">Reference proteome</keyword>
<proteinExistence type="predicted"/>
<reference evidence="1" key="1">
    <citation type="submission" date="2019-12" db="EMBL/GenBank/DDBJ databases">
        <title>High-Quality draft genome sequences of three cyanobacteria isolated from the limestone walls of the Old Cathedral of Coimbra.</title>
        <authorList>
            <person name="Tiago I."/>
            <person name="Soares F."/>
            <person name="Portugal A."/>
        </authorList>
    </citation>
    <scope>NUCLEOTIDE SEQUENCE</scope>
    <source>
        <strain evidence="1">A</strain>
    </source>
</reference>
<dbReference type="AlphaFoldDB" id="A0A8J7Z6M0"/>
<dbReference type="EMBL" id="WVIE01000025">
    <property type="protein sequence ID" value="NDJ19126.1"/>
    <property type="molecule type" value="Genomic_DNA"/>
</dbReference>
<dbReference type="Proteomes" id="UP000646053">
    <property type="component" value="Unassembled WGS sequence"/>
</dbReference>
<evidence type="ECO:0000313" key="2">
    <source>
        <dbReference type="Proteomes" id="UP000646053"/>
    </source>
</evidence>